<comment type="caution">
    <text evidence="1">The sequence shown here is derived from an EMBL/GenBank/DDBJ whole genome shotgun (WGS) entry which is preliminary data.</text>
</comment>
<name>A0ABU0D089_9BACI</name>
<evidence type="ECO:0000313" key="2">
    <source>
        <dbReference type="Proteomes" id="UP001232343"/>
    </source>
</evidence>
<keyword evidence="2" id="KW-1185">Reference proteome</keyword>
<evidence type="ECO:0000313" key="1">
    <source>
        <dbReference type="EMBL" id="MDQ0341821.1"/>
    </source>
</evidence>
<evidence type="ECO:0008006" key="3">
    <source>
        <dbReference type="Google" id="ProtNLM"/>
    </source>
</evidence>
<dbReference type="RefSeq" id="WP_244680038.1">
    <property type="nucleotide sequence ID" value="NZ_JALIRM010000001.1"/>
</dbReference>
<sequence length="596" mass="67794">MSISKEEIIENMIAKLNVTSLSDREAVTYARQAYIRLSDEQKAAITNIELLDKAEAQILSHWIDSIGEVTSAAGGLIYVILEQYHNLNEVQQSFVTNIDRIESIKAQLETIQSIKQENFKKAVEVQKIIDRMDIVDAEVTLARDAYEELSSDQKSMVGNYLELKEAENKLSRQPVHQTPSNIAYAGTRSSIYGIRGEWLGIQDWQHITDKMDGYFPGAQPTYVWIVGKLDTEVGIGGTHLEFEAPNDGIDYASQNISFGDPTKPGHLSHEDYLNYFDEQGIKVYLQVESGFADMKTLMDLIFAKYGHHKSVIGFGVDVEWYYGITEDAGIPVTDAIAKEWNDHLKSINPNYRMFLKHYNYCWLPPTYRSDLLFCNDSQGLGSLDGEVQPGFLPEFKAWADHFYPNEVLYQIGYSPDATWYYAEDTPIIQKLGEGLAEVTRQKLGIAWVDFTIKDPMTFPDLFKSDSELVGSVNSALRYLLDTPFSRVGTRFNNNKATVTDALYIARLREIINLLTDDQHSQLNQEYISTLMQFETKAIETRIENLYSNNLKLKDKEKIALVRSAYSALTEEQKSKISNIEKLFILEKDIIALETVI</sequence>
<dbReference type="EMBL" id="JAUSUO010000001">
    <property type="protein sequence ID" value="MDQ0341821.1"/>
    <property type="molecule type" value="Genomic_DNA"/>
</dbReference>
<gene>
    <name evidence="1" type="ORF">J2S14_000614</name>
</gene>
<reference evidence="1 2" key="1">
    <citation type="submission" date="2023-07" db="EMBL/GenBank/DDBJ databases">
        <title>Genomic Encyclopedia of Type Strains, Phase IV (KMG-IV): sequencing the most valuable type-strain genomes for metagenomic binning, comparative biology and taxonomic classification.</title>
        <authorList>
            <person name="Goeker M."/>
        </authorList>
    </citation>
    <scope>NUCLEOTIDE SEQUENCE [LARGE SCALE GENOMIC DNA]</scope>
    <source>
        <strain evidence="1 2">DSM 27848</strain>
    </source>
</reference>
<proteinExistence type="predicted"/>
<accession>A0ABU0D089</accession>
<dbReference type="Proteomes" id="UP001232343">
    <property type="component" value="Unassembled WGS sequence"/>
</dbReference>
<protein>
    <recommendedName>
        <fullName evidence="3">SLH domain-containing protein</fullName>
    </recommendedName>
</protein>
<organism evidence="1 2">
    <name type="scientific">Lederbergia wuyishanensis</name>
    <dbReference type="NCBI Taxonomy" id="1347903"/>
    <lineage>
        <taxon>Bacteria</taxon>
        <taxon>Bacillati</taxon>
        <taxon>Bacillota</taxon>
        <taxon>Bacilli</taxon>
        <taxon>Bacillales</taxon>
        <taxon>Bacillaceae</taxon>
        <taxon>Lederbergia</taxon>
    </lineage>
</organism>